<keyword evidence="2" id="KW-0472">Membrane</keyword>
<evidence type="ECO:0000313" key="3">
    <source>
        <dbReference type="EMBL" id="KAI5350579.1"/>
    </source>
</evidence>
<dbReference type="Proteomes" id="UP001054821">
    <property type="component" value="Chromosome 1"/>
</dbReference>
<feature type="compositionally biased region" description="Polar residues" evidence="1">
    <location>
        <begin position="22"/>
        <end position="39"/>
    </location>
</feature>
<keyword evidence="2" id="KW-1133">Transmembrane helix</keyword>
<sequence length="170" mass="19112">MHPILDPDQLQVLLPLSPHCSSTSDPLQVSTTHPMQTRSKTGHLPRKDFGDFQCFATTLTDITEAEEPRFFKEANSKPEWQQAMVEEIEALTVQGTWILLARMSSGVNGFISSNVLQMEVLLVIRQGSLLRGLAKNLVLILGRHSALWFVIPLYVLFLVWLLPTNGLYVN</sequence>
<proteinExistence type="predicted"/>
<evidence type="ECO:0000313" key="4">
    <source>
        <dbReference type="Proteomes" id="UP001054821"/>
    </source>
</evidence>
<comment type="caution">
    <text evidence="3">The sequence shown here is derived from an EMBL/GenBank/DDBJ whole genome shotgun (WGS) entry which is preliminary data.</text>
</comment>
<feature type="transmembrane region" description="Helical" evidence="2">
    <location>
        <begin position="145"/>
        <end position="163"/>
    </location>
</feature>
<evidence type="ECO:0000256" key="2">
    <source>
        <dbReference type="SAM" id="Phobius"/>
    </source>
</evidence>
<protein>
    <submittedName>
        <fullName evidence="3">Uncharacterized protein</fullName>
    </submittedName>
</protein>
<reference evidence="3 4" key="1">
    <citation type="journal article" date="2022" name="G3 (Bethesda)">
        <title>Whole-genome sequence and methylome profiling of the almond [Prunus dulcis (Mill.) D.A. Webb] cultivar 'Nonpareil'.</title>
        <authorList>
            <person name="D'Amico-Willman K.M."/>
            <person name="Ouma W.Z."/>
            <person name="Meulia T."/>
            <person name="Sideli G.M."/>
            <person name="Gradziel T.M."/>
            <person name="Fresnedo-Ramirez J."/>
        </authorList>
    </citation>
    <scope>NUCLEOTIDE SEQUENCE [LARGE SCALE GENOMIC DNA]</scope>
    <source>
        <strain evidence="3">Clone GOH B32 T37-40</strain>
    </source>
</reference>
<feature type="region of interest" description="Disordered" evidence="1">
    <location>
        <begin position="22"/>
        <end position="43"/>
    </location>
</feature>
<name>A0AAD4ZM28_PRUDU</name>
<dbReference type="AlphaFoldDB" id="A0AAD4ZM28"/>
<keyword evidence="2" id="KW-0812">Transmembrane</keyword>
<gene>
    <name evidence="3" type="ORF">L3X38_003470</name>
</gene>
<organism evidence="3 4">
    <name type="scientific">Prunus dulcis</name>
    <name type="common">Almond</name>
    <name type="synonym">Amygdalus dulcis</name>
    <dbReference type="NCBI Taxonomy" id="3755"/>
    <lineage>
        <taxon>Eukaryota</taxon>
        <taxon>Viridiplantae</taxon>
        <taxon>Streptophyta</taxon>
        <taxon>Embryophyta</taxon>
        <taxon>Tracheophyta</taxon>
        <taxon>Spermatophyta</taxon>
        <taxon>Magnoliopsida</taxon>
        <taxon>eudicotyledons</taxon>
        <taxon>Gunneridae</taxon>
        <taxon>Pentapetalae</taxon>
        <taxon>rosids</taxon>
        <taxon>fabids</taxon>
        <taxon>Rosales</taxon>
        <taxon>Rosaceae</taxon>
        <taxon>Amygdaloideae</taxon>
        <taxon>Amygdaleae</taxon>
        <taxon>Prunus</taxon>
    </lineage>
</organism>
<accession>A0AAD4ZM28</accession>
<dbReference type="EMBL" id="JAJFAZ020000001">
    <property type="protein sequence ID" value="KAI5350579.1"/>
    <property type="molecule type" value="Genomic_DNA"/>
</dbReference>
<evidence type="ECO:0000256" key="1">
    <source>
        <dbReference type="SAM" id="MobiDB-lite"/>
    </source>
</evidence>
<keyword evidence="4" id="KW-1185">Reference proteome</keyword>